<name>A0A7S1PG27_9EUKA</name>
<dbReference type="InterPro" id="IPR043127">
    <property type="entry name" value="Sec-1-like_dom3a"/>
</dbReference>
<sequence length="695" mass="79041">MPLVPPNLNLSLIHSTSSQILYSALSGQSNQYSKQFGSSSASIDTESLEEKKQHAKQLGQNLPGNDNQGNELTQDDPNQEKEKSKQPTKIATPAPTNQKILILQTNFLTHVTRLLNRQQLQELEIVDIFYLDALNDIQLPPLKKQQKKKKNTDQVTQEATPPSTQAPPYQNIYFICQPDLRLLKHVLDLVHKLREKERSEKRPSKIRLFLYIVPRITFIVKKVLSESEYGLNDIVLRELPIDLLSLDSDLLSMELNGCYKQCHLDGDFSSLYFVARSIMKLQSIYGVIPHVRAKGDHSVAITKMIQRMQRLAGSEKLDMPSSIHSLILLDRAVDLITPFRTQLNYEGLIDEVFGIENGLFEPRFKPCIPSGKKMVVLDFADRIFDEIRNFNIGFVGSRLKERAKQIGAWMNKKDSLRNATVSEIANYTRLLPQISEDKTNLEMHINIVQKLTSIISEREFRKRMESEQDAMTLSSRDRDSCLKYVEECIFKQEPLSKVLRILCLVSIVNNGLSVKKYQNLRSEILQSYGIEVSIALNNLHEMGLFTYYDSPTVRDINWKQIKSTFDLIHEAITDEFDLHQLFGSYAPLSVKLISTMASSGLQPSLSLLPGAQAQHDQKAKMRTNDKVCLVYFIGGVTRAEMSAIRCLNLQRGAEEPLYVIATTNVINGYDFVRPAFSGDQLKRDLQTMSAGEFHV</sequence>
<dbReference type="Gene3D" id="1.25.40.850">
    <property type="match status" value="1"/>
</dbReference>
<feature type="compositionally biased region" description="Polar residues" evidence="2">
    <location>
        <begin position="58"/>
        <end position="76"/>
    </location>
</feature>
<dbReference type="Gene3D" id="3.40.50.1910">
    <property type="match status" value="2"/>
</dbReference>
<proteinExistence type="inferred from homology"/>
<comment type="similarity">
    <text evidence="1">Belongs to the STXBP/unc-18/SEC1 family.</text>
</comment>
<feature type="region of interest" description="Disordered" evidence="2">
    <location>
        <begin position="33"/>
        <end position="93"/>
    </location>
</feature>
<evidence type="ECO:0000256" key="1">
    <source>
        <dbReference type="ARBA" id="ARBA00009884"/>
    </source>
</evidence>
<feature type="compositionally biased region" description="Polar residues" evidence="2">
    <location>
        <begin position="33"/>
        <end position="45"/>
    </location>
</feature>
<dbReference type="GO" id="GO:0016192">
    <property type="term" value="P:vesicle-mediated transport"/>
    <property type="evidence" value="ECO:0007669"/>
    <property type="project" value="InterPro"/>
</dbReference>
<reference evidence="3" key="1">
    <citation type="submission" date="2021-01" db="EMBL/GenBank/DDBJ databases">
        <authorList>
            <person name="Corre E."/>
            <person name="Pelletier E."/>
            <person name="Niang G."/>
            <person name="Scheremetjew M."/>
            <person name="Finn R."/>
            <person name="Kale V."/>
            <person name="Holt S."/>
            <person name="Cochrane G."/>
            <person name="Meng A."/>
            <person name="Brown T."/>
            <person name="Cohen L."/>
        </authorList>
    </citation>
    <scope>NUCLEOTIDE SEQUENCE</scope>
    <source>
        <strain evidence="3">WS</strain>
    </source>
</reference>
<dbReference type="SUPFAM" id="SSF56815">
    <property type="entry name" value="Sec1/munc18-like (SM) proteins"/>
    <property type="match status" value="1"/>
</dbReference>
<dbReference type="Pfam" id="PF00995">
    <property type="entry name" value="Sec1"/>
    <property type="match status" value="1"/>
</dbReference>
<protein>
    <submittedName>
        <fullName evidence="3">Uncharacterized protein</fullName>
    </submittedName>
</protein>
<dbReference type="InterPro" id="IPR036045">
    <property type="entry name" value="Sec1-like_sf"/>
</dbReference>
<feature type="compositionally biased region" description="Polar residues" evidence="2">
    <location>
        <begin position="153"/>
        <end position="165"/>
    </location>
</feature>
<evidence type="ECO:0000313" key="3">
    <source>
        <dbReference type="EMBL" id="CAD9079210.1"/>
    </source>
</evidence>
<dbReference type="InterPro" id="IPR043155">
    <property type="entry name" value="VPS33_dom3b"/>
</dbReference>
<dbReference type="InterPro" id="IPR001619">
    <property type="entry name" value="Sec1-like"/>
</dbReference>
<dbReference type="InterPro" id="IPR027482">
    <property type="entry name" value="Sec1-like_dom2"/>
</dbReference>
<dbReference type="EMBL" id="HBGD01002951">
    <property type="protein sequence ID" value="CAD9079210.1"/>
    <property type="molecule type" value="Transcribed_RNA"/>
</dbReference>
<dbReference type="InterPro" id="IPR043154">
    <property type="entry name" value="Sec-1-like_dom1"/>
</dbReference>
<dbReference type="AlphaFoldDB" id="A0A7S1PG27"/>
<evidence type="ECO:0000256" key="2">
    <source>
        <dbReference type="SAM" id="MobiDB-lite"/>
    </source>
</evidence>
<accession>A0A7S1PG27</accession>
<dbReference type="Gene3D" id="3.90.830.10">
    <property type="entry name" value="Syntaxin Binding Protein 1, Chain A, domain 2"/>
    <property type="match status" value="1"/>
</dbReference>
<dbReference type="Gene3D" id="3.40.50.2060">
    <property type="match status" value="1"/>
</dbReference>
<organism evidence="3">
    <name type="scientific">Percolomonas cosmopolitus</name>
    <dbReference type="NCBI Taxonomy" id="63605"/>
    <lineage>
        <taxon>Eukaryota</taxon>
        <taxon>Discoba</taxon>
        <taxon>Heterolobosea</taxon>
        <taxon>Tetramitia</taxon>
        <taxon>Eutetramitia</taxon>
        <taxon>Percolomonadidae</taxon>
        <taxon>Percolomonas</taxon>
    </lineage>
</organism>
<gene>
    <name evidence="3" type="ORF">PCOS0759_LOCUS2442</name>
</gene>
<feature type="region of interest" description="Disordered" evidence="2">
    <location>
        <begin position="144"/>
        <end position="165"/>
    </location>
</feature>
<dbReference type="PANTHER" id="PTHR11679">
    <property type="entry name" value="VESICLE PROTEIN SORTING-ASSOCIATED"/>
    <property type="match status" value="1"/>
</dbReference>